<dbReference type="PROSITE" id="PS50045">
    <property type="entry name" value="SIGMA54_INTERACT_4"/>
    <property type="match status" value="1"/>
</dbReference>
<gene>
    <name evidence="4" type="primary">rtcR</name>
    <name evidence="4" type="ORF">LOC71_15470</name>
</gene>
<dbReference type="PANTHER" id="PTHR32071">
    <property type="entry name" value="TRANSCRIPTIONAL REGULATORY PROTEIN"/>
    <property type="match status" value="1"/>
</dbReference>
<dbReference type="SMART" id="SM00382">
    <property type="entry name" value="AAA"/>
    <property type="match status" value="1"/>
</dbReference>
<protein>
    <submittedName>
        <fullName evidence="4">RNA repair transcriptional activator RtcR</fullName>
    </submittedName>
</protein>
<evidence type="ECO:0000313" key="4">
    <source>
        <dbReference type="EMBL" id="MCC9643684.1"/>
    </source>
</evidence>
<dbReference type="PIRSF" id="PIRSF037354">
    <property type="entry name" value="Txn_actvtr_RtcR"/>
    <property type="match status" value="1"/>
</dbReference>
<dbReference type="InterPro" id="IPR003593">
    <property type="entry name" value="AAA+_ATPase"/>
</dbReference>
<keyword evidence="2" id="KW-0067">ATP-binding</keyword>
<evidence type="ECO:0000259" key="3">
    <source>
        <dbReference type="PROSITE" id="PS50045"/>
    </source>
</evidence>
<dbReference type="CDD" id="cd00009">
    <property type="entry name" value="AAA"/>
    <property type="match status" value="1"/>
</dbReference>
<evidence type="ECO:0000256" key="2">
    <source>
        <dbReference type="ARBA" id="ARBA00022840"/>
    </source>
</evidence>
<organism evidence="4 5">
    <name type="scientific">Rhodopirellula halodulae</name>
    <dbReference type="NCBI Taxonomy" id="2894198"/>
    <lineage>
        <taxon>Bacteria</taxon>
        <taxon>Pseudomonadati</taxon>
        <taxon>Planctomycetota</taxon>
        <taxon>Planctomycetia</taxon>
        <taxon>Pirellulales</taxon>
        <taxon>Pirellulaceae</taxon>
        <taxon>Rhodopirellula</taxon>
    </lineage>
</organism>
<keyword evidence="5" id="KW-1185">Reference proteome</keyword>
<dbReference type="NCBIfam" id="NF038308">
    <property type="entry name" value="RNA_repair_RtcR"/>
    <property type="match status" value="1"/>
</dbReference>
<dbReference type="Gene3D" id="1.10.8.60">
    <property type="match status" value="1"/>
</dbReference>
<dbReference type="Proteomes" id="UP001430306">
    <property type="component" value="Unassembled WGS sequence"/>
</dbReference>
<dbReference type="Pfam" id="PF25601">
    <property type="entry name" value="AAA_lid_14"/>
    <property type="match status" value="1"/>
</dbReference>
<dbReference type="PANTHER" id="PTHR32071:SF14">
    <property type="entry name" value="TRANSCRIPTIONAL REGULATORY PROTEIN RTCR"/>
    <property type="match status" value="1"/>
</dbReference>
<keyword evidence="1" id="KW-0547">Nucleotide-binding</keyword>
<sequence>MNKKCVVVGFLGVHLDQPRKSRDRWATWRPSVAICQQDDLIVDRFELLVERRYSKLADQITRDIETVSPETTVRAHSISLQDPWDLEEVYAELHQFSRDYAFDTDHEDYLIHITTGTHVAQICLFLLTESRHLPGRLIQTSPPPGRGRSKQEEAQAVQGTFQIIDLDLSRYDELAKRFRLEHDEARSILKRGIETKDRSFNELIDRIEKVTLATKAPILMSGPTGAGKTQLAKRIYELKHNRRQVSGPFAEVNCATIRGEQAMSALFGHTKGAFTGANSARAGLLKSADGGMLFLDEIGELGLDEQAMLLRAIEDKEFTPVGSDQSVQSDFQLIAGTNRDLLMDVAAGNFREDLLARINLWSFRLPGLCERRADIDPNLDYELHQFARNTGQKITISKEARKAFLDFATDPTTPWRANFRDLNAAVTRMGTLADGGRITVALVQEEIERLRSSWRTKDAHGDADVLASCMDESQIAELDRFDRVQLAEVVRVCRQSRSLSQAGRSLFAVSRTAKAKPNDADRLRKYLQRFGLSWDEVARS</sequence>
<evidence type="ECO:0000256" key="1">
    <source>
        <dbReference type="ARBA" id="ARBA00022741"/>
    </source>
</evidence>
<dbReference type="Pfam" id="PF06956">
    <property type="entry name" value="RtcR"/>
    <property type="match status" value="1"/>
</dbReference>
<name>A0ABS8NJE6_9BACT</name>
<dbReference type="InterPro" id="IPR002078">
    <property type="entry name" value="Sigma_54_int"/>
</dbReference>
<evidence type="ECO:0000313" key="5">
    <source>
        <dbReference type="Proteomes" id="UP001430306"/>
    </source>
</evidence>
<dbReference type="InterPro" id="IPR025943">
    <property type="entry name" value="Sigma_54_int_dom_ATP-bd_2"/>
</dbReference>
<accession>A0ABS8NJE6</accession>
<dbReference type="InterPro" id="IPR009715">
    <property type="entry name" value="RtcR"/>
</dbReference>
<dbReference type="InterPro" id="IPR058031">
    <property type="entry name" value="AAA_lid_NorR"/>
</dbReference>
<proteinExistence type="predicted"/>
<dbReference type="Gene3D" id="3.40.50.300">
    <property type="entry name" value="P-loop containing nucleotide triphosphate hydrolases"/>
    <property type="match status" value="1"/>
</dbReference>
<dbReference type="InterPro" id="IPR017183">
    <property type="entry name" value="Sigma54_dep_tscrpt_act_RtcR"/>
</dbReference>
<reference evidence="4" key="1">
    <citation type="submission" date="2021-11" db="EMBL/GenBank/DDBJ databases">
        <title>Genome sequence.</title>
        <authorList>
            <person name="Sun Q."/>
        </authorList>
    </citation>
    <scope>NUCLEOTIDE SEQUENCE</scope>
    <source>
        <strain evidence="4">JC740</strain>
    </source>
</reference>
<feature type="domain" description="Sigma-54 factor interaction" evidence="3">
    <location>
        <begin position="193"/>
        <end position="431"/>
    </location>
</feature>
<dbReference type="PROSITE" id="PS00676">
    <property type="entry name" value="SIGMA54_INTERACT_2"/>
    <property type="match status" value="1"/>
</dbReference>
<dbReference type="SUPFAM" id="SSF52540">
    <property type="entry name" value="P-loop containing nucleoside triphosphate hydrolases"/>
    <property type="match status" value="1"/>
</dbReference>
<dbReference type="RefSeq" id="WP_230274641.1">
    <property type="nucleotide sequence ID" value="NZ_JAJKFW010000025.1"/>
</dbReference>
<dbReference type="InterPro" id="IPR027417">
    <property type="entry name" value="P-loop_NTPase"/>
</dbReference>
<dbReference type="Pfam" id="PF00158">
    <property type="entry name" value="Sigma54_activat"/>
    <property type="match status" value="1"/>
</dbReference>
<dbReference type="EMBL" id="JAJKFW010000025">
    <property type="protein sequence ID" value="MCC9643684.1"/>
    <property type="molecule type" value="Genomic_DNA"/>
</dbReference>
<comment type="caution">
    <text evidence="4">The sequence shown here is derived from an EMBL/GenBank/DDBJ whole genome shotgun (WGS) entry which is preliminary data.</text>
</comment>